<keyword evidence="2" id="KW-1185">Reference proteome</keyword>
<evidence type="ECO:0000313" key="1">
    <source>
        <dbReference type="EMBL" id="KAI4805190.1"/>
    </source>
</evidence>
<gene>
    <name evidence="1" type="ORF">KUCAC02_009817</name>
</gene>
<accession>A0ACB9VY29</accession>
<protein>
    <submittedName>
        <fullName evidence="1">Uncharacterized protein</fullName>
    </submittedName>
</protein>
<reference evidence="1" key="1">
    <citation type="submission" date="2022-05" db="EMBL/GenBank/DDBJ databases">
        <title>Chromosome-level genome of Chaenocephalus aceratus.</title>
        <authorList>
            <person name="Park H."/>
        </authorList>
    </citation>
    <scope>NUCLEOTIDE SEQUENCE</scope>
    <source>
        <strain evidence="1">KU_202001</strain>
    </source>
</reference>
<organism evidence="1 2">
    <name type="scientific">Chaenocephalus aceratus</name>
    <name type="common">Blackfin icefish</name>
    <name type="synonym">Chaenichthys aceratus</name>
    <dbReference type="NCBI Taxonomy" id="36190"/>
    <lineage>
        <taxon>Eukaryota</taxon>
        <taxon>Metazoa</taxon>
        <taxon>Chordata</taxon>
        <taxon>Craniata</taxon>
        <taxon>Vertebrata</taxon>
        <taxon>Euteleostomi</taxon>
        <taxon>Actinopterygii</taxon>
        <taxon>Neopterygii</taxon>
        <taxon>Teleostei</taxon>
        <taxon>Neoteleostei</taxon>
        <taxon>Acanthomorphata</taxon>
        <taxon>Eupercaria</taxon>
        <taxon>Perciformes</taxon>
        <taxon>Notothenioidei</taxon>
        <taxon>Channichthyidae</taxon>
        <taxon>Chaenocephalus</taxon>
    </lineage>
</organism>
<evidence type="ECO:0000313" key="2">
    <source>
        <dbReference type="Proteomes" id="UP001057452"/>
    </source>
</evidence>
<name>A0ACB9VY29_CHAAC</name>
<proteinExistence type="predicted"/>
<sequence length="526" mass="58484">MELVHTLNRLGHGVSYSQVQEIDTALCLQKLLLSEGSVALPRNIHPGVFTTLAWDKIYRLEETVSGEGTSHRVNGIQAKVGNPQPPRPMPILEKTKKRSISTDPLLLPTYNTAFVELMENSWINPLSHDHTDLVSLSTGIVAPPDVANGLLKAHTMGEAAYQAFKTERLETEQPTKVNPENKTSLVEFLVEQWKQPAKRERLQDKSLCVTCGEACYLITKDHWHAIQNLRSTQEEADTRMLLHARHASGDGYGSIIITAEDTDVLILCLCFSKTMACPLYQKCGTQNRTRYIGIGKLVSSLGEEVCHGLVGLHALTGCDTVSAFAGRGKLSALKHLKENETYQEAFKRLGEAWDVSADLFYKMQDFVCRLYASSSTTSDVNELRYQLFCAQQGEVESSQLPPCKDCLHMHVLRANYQTAIWRHCLVSEPVVPDPKGCGWTTGDDGSLEIEWMQGSPAPDAVLQLMSCKCARICKLPACVCLENQLKCTDMCKLQTCTNQRNEDEDEVAVELDEVAVELDESIKLVV</sequence>
<comment type="caution">
    <text evidence="1">The sequence shown here is derived from an EMBL/GenBank/DDBJ whole genome shotgun (WGS) entry which is preliminary data.</text>
</comment>
<dbReference type="EMBL" id="CM043805">
    <property type="protein sequence ID" value="KAI4805190.1"/>
    <property type="molecule type" value="Genomic_DNA"/>
</dbReference>
<dbReference type="Proteomes" id="UP001057452">
    <property type="component" value="Chromosome 21"/>
</dbReference>